<keyword evidence="3" id="KW-1185">Reference proteome</keyword>
<accession>V8C7N0</accession>
<dbReference type="SUPFAM" id="SSF54060">
    <property type="entry name" value="His-Me finger endonucleases"/>
    <property type="match status" value="1"/>
</dbReference>
<evidence type="ECO:0000313" key="3">
    <source>
        <dbReference type="Proteomes" id="UP000018731"/>
    </source>
</evidence>
<protein>
    <recommendedName>
        <fullName evidence="1">HNH nuclease domain-containing protein</fullName>
    </recommendedName>
</protein>
<dbReference type="InterPro" id="IPR003615">
    <property type="entry name" value="HNH_nuc"/>
</dbReference>
<dbReference type="OrthoDB" id="5540994at2"/>
<dbReference type="Pfam" id="PF13392">
    <property type="entry name" value="HNH_3"/>
    <property type="match status" value="1"/>
</dbReference>
<comment type="caution">
    <text evidence="2">The sequence shown here is derived from an EMBL/GenBank/DDBJ whole genome shotgun (WGS) entry which is preliminary data.</text>
</comment>
<proteinExistence type="predicted"/>
<dbReference type="HOGENOM" id="CLU_044327_0_0_7"/>
<dbReference type="EMBL" id="AZJI01000006">
    <property type="protein sequence ID" value="ETD23020.1"/>
    <property type="molecule type" value="Genomic_DNA"/>
</dbReference>
<dbReference type="InterPro" id="IPR044925">
    <property type="entry name" value="His-Me_finger_sf"/>
</dbReference>
<organism evidence="2 3">
    <name type="scientific">Helicobacter macacae MIT 99-5501</name>
    <dbReference type="NCBI Taxonomy" id="1357400"/>
    <lineage>
        <taxon>Bacteria</taxon>
        <taxon>Pseudomonadati</taxon>
        <taxon>Campylobacterota</taxon>
        <taxon>Epsilonproteobacteria</taxon>
        <taxon>Campylobacterales</taxon>
        <taxon>Helicobacteraceae</taxon>
        <taxon>Helicobacter</taxon>
    </lineage>
</organism>
<dbReference type="eggNOG" id="ENOG502ZA3C">
    <property type="taxonomic scope" value="Bacteria"/>
</dbReference>
<gene>
    <name evidence="2" type="ORF">HMPREF2086_01467</name>
</gene>
<dbReference type="PATRIC" id="fig|1357400.3.peg.1961"/>
<evidence type="ECO:0000313" key="2">
    <source>
        <dbReference type="EMBL" id="ETD23020.1"/>
    </source>
</evidence>
<evidence type="ECO:0000259" key="1">
    <source>
        <dbReference type="Pfam" id="PF13392"/>
    </source>
</evidence>
<dbReference type="AlphaFoldDB" id="V8C7N0"/>
<feature type="domain" description="HNH nuclease" evidence="1">
    <location>
        <begin position="64"/>
        <end position="107"/>
    </location>
</feature>
<sequence>MNLIDDFVEVKECVYKNECYCVRDNGAVLRHTPAGKKARKLDNCWTFGKVNLQNGYLYIGSARIHRIVALAFHGEPPTKEHITDHIDTNRQNNRPQNLRYLTRLENAILNPITRSKIEYYCGSIRAFLQNPQILRNKVLESSDKNIEWMREVSDEEAQNCLKNLQHLSSQRNKPHSTTTTKMGEWIYKPIYPQAINHYDIKALSPSVAVQRYWTTPTEFILCPKQISDTPLEDYHKNLKRNATLTKNNFNSSRIIKFEMSKNKEAIFVISQIKTQARMKDKKSYAVLKIIYENNFFVHINCGYITEAQKATYKELIPELEERQREKQESLKNHQEQERSRQQEIVANELNFNIADYDTQALLPSIAKQRAWVTPTEFLLCPKEASDTPLEDYCKNLQKEALFSQNKNNSASVLDFALSSKAIFVICKFDERNVKHFALVEIIYENNFFVHINRGSFFKERGAYKYWTLAQGLKWSGGDTFDDFC</sequence>
<reference evidence="2 3" key="1">
    <citation type="journal article" date="2014" name="Genome Announc.">
        <title>Draft genome sequences of six enterohepatic helicobacter species isolated from humans and one from rhesus macaques.</title>
        <authorList>
            <person name="Shen Z."/>
            <person name="Sheh A."/>
            <person name="Young S.K."/>
            <person name="Abouelliel A."/>
            <person name="Ward D.V."/>
            <person name="Earl A.M."/>
            <person name="Fox J.G."/>
        </authorList>
    </citation>
    <scope>NUCLEOTIDE SEQUENCE [LARGE SCALE GENOMIC DNA]</scope>
    <source>
        <strain evidence="2 3">MIT 99-5501</strain>
    </source>
</reference>
<dbReference type="RefSeq" id="WP_023928202.1">
    <property type="nucleotide sequence ID" value="NZ_KI669455.1"/>
</dbReference>
<name>V8C7N0_9HELI</name>
<dbReference type="Proteomes" id="UP000018731">
    <property type="component" value="Unassembled WGS sequence"/>
</dbReference>
<dbReference type="Gene3D" id="3.90.75.20">
    <property type="match status" value="1"/>
</dbReference>